<feature type="region of interest" description="Disordered" evidence="1">
    <location>
        <begin position="143"/>
        <end position="174"/>
    </location>
</feature>
<proteinExistence type="predicted"/>
<dbReference type="InterPro" id="IPR012677">
    <property type="entry name" value="Nucleotide-bd_a/b_plait_sf"/>
</dbReference>
<evidence type="ECO:0008006" key="4">
    <source>
        <dbReference type="Google" id="ProtNLM"/>
    </source>
</evidence>
<keyword evidence="3" id="KW-1185">Reference proteome</keyword>
<sequence>MQCKMVKKVNFRWGCDFHRVPEKKDVKVNSVLLEKIIESRPPEYAKILSERESAARFLPVKDPSEFNPEIRQLCEEFGKSNRIDAVVLPKGEPIIDDFKKGGGSYGDNGYSCFGKLRSTKYSFNEEDFPTLEFERCERVCKIEPEPQTQPQPQPEPKIKEENHEEENHQEENHEVEVFDESMYRCLEISGLPISVKADDLKTYLQDFGEVLKIRLNFEKNGIMTALIWITTSACEWVISCLDDQTAVIKDLEVTLKVQYRLSDED</sequence>
<feature type="compositionally biased region" description="Basic and acidic residues" evidence="1">
    <location>
        <begin position="156"/>
        <end position="174"/>
    </location>
</feature>
<name>T1IN08_STRMM</name>
<dbReference type="AlphaFoldDB" id="T1IN08"/>
<dbReference type="EnsemblMetazoa" id="SMAR002377-RA">
    <property type="protein sequence ID" value="SMAR002377-PA"/>
    <property type="gene ID" value="SMAR002377"/>
</dbReference>
<reference evidence="3" key="1">
    <citation type="submission" date="2011-05" db="EMBL/GenBank/DDBJ databases">
        <authorList>
            <person name="Richards S.R."/>
            <person name="Qu J."/>
            <person name="Jiang H."/>
            <person name="Jhangiani S.N."/>
            <person name="Agravi P."/>
            <person name="Goodspeed R."/>
            <person name="Gross S."/>
            <person name="Mandapat C."/>
            <person name="Jackson L."/>
            <person name="Mathew T."/>
            <person name="Pu L."/>
            <person name="Thornton R."/>
            <person name="Saada N."/>
            <person name="Wilczek-Boney K.B."/>
            <person name="Lee S."/>
            <person name="Kovar C."/>
            <person name="Wu Y."/>
            <person name="Scherer S.E."/>
            <person name="Worley K.C."/>
            <person name="Muzny D.M."/>
            <person name="Gibbs R."/>
        </authorList>
    </citation>
    <scope>NUCLEOTIDE SEQUENCE</scope>
    <source>
        <strain evidence="3">Brora</strain>
    </source>
</reference>
<evidence type="ECO:0000313" key="2">
    <source>
        <dbReference type="EnsemblMetazoa" id="SMAR002377-PA"/>
    </source>
</evidence>
<dbReference type="Proteomes" id="UP000014500">
    <property type="component" value="Unassembled WGS sequence"/>
</dbReference>
<evidence type="ECO:0000256" key="1">
    <source>
        <dbReference type="SAM" id="MobiDB-lite"/>
    </source>
</evidence>
<organism evidence="2 3">
    <name type="scientific">Strigamia maritima</name>
    <name type="common">European centipede</name>
    <name type="synonym">Geophilus maritimus</name>
    <dbReference type="NCBI Taxonomy" id="126957"/>
    <lineage>
        <taxon>Eukaryota</taxon>
        <taxon>Metazoa</taxon>
        <taxon>Ecdysozoa</taxon>
        <taxon>Arthropoda</taxon>
        <taxon>Myriapoda</taxon>
        <taxon>Chilopoda</taxon>
        <taxon>Pleurostigmophora</taxon>
        <taxon>Geophilomorpha</taxon>
        <taxon>Linotaeniidae</taxon>
        <taxon>Strigamia</taxon>
    </lineage>
</organism>
<dbReference type="CDD" id="cd00590">
    <property type="entry name" value="RRM_SF"/>
    <property type="match status" value="1"/>
</dbReference>
<reference evidence="2" key="2">
    <citation type="submission" date="2015-02" db="UniProtKB">
        <authorList>
            <consortium name="EnsemblMetazoa"/>
        </authorList>
    </citation>
    <scope>IDENTIFICATION</scope>
</reference>
<dbReference type="SUPFAM" id="SSF54928">
    <property type="entry name" value="RNA-binding domain, RBD"/>
    <property type="match status" value="1"/>
</dbReference>
<protein>
    <recommendedName>
        <fullName evidence="4">RRM domain-containing protein</fullName>
    </recommendedName>
</protein>
<accession>T1IN08</accession>
<evidence type="ECO:0000313" key="3">
    <source>
        <dbReference type="Proteomes" id="UP000014500"/>
    </source>
</evidence>
<dbReference type="InterPro" id="IPR035979">
    <property type="entry name" value="RBD_domain_sf"/>
</dbReference>
<dbReference type="EMBL" id="JH431114">
    <property type="status" value="NOT_ANNOTATED_CDS"/>
    <property type="molecule type" value="Genomic_DNA"/>
</dbReference>
<dbReference type="Gene3D" id="3.30.70.330">
    <property type="match status" value="1"/>
</dbReference>
<dbReference type="HOGENOM" id="CLU_1050954_0_0_1"/>
<dbReference type="GO" id="GO:0003676">
    <property type="term" value="F:nucleic acid binding"/>
    <property type="evidence" value="ECO:0007669"/>
    <property type="project" value="InterPro"/>
</dbReference>